<name>A0A430A564_9ENTE</name>
<evidence type="ECO:0000313" key="1">
    <source>
        <dbReference type="EMBL" id="RSU01942.1"/>
    </source>
</evidence>
<comment type="caution">
    <text evidence="1">The sequence shown here is derived from an EMBL/GenBank/DDBJ whole genome shotgun (WGS) entry which is preliminary data.</text>
</comment>
<dbReference type="AlphaFoldDB" id="A0A430A564"/>
<proteinExistence type="predicted"/>
<accession>A0A430A564</accession>
<dbReference type="Proteomes" id="UP000287101">
    <property type="component" value="Unassembled WGS sequence"/>
</dbReference>
<keyword evidence="2" id="KW-1185">Reference proteome</keyword>
<sequence>MSSKEKLEMRLKLCALIDSHEETACEIEDCKTCHEINKYRELLKIKRSYNTSDESHNTV</sequence>
<dbReference type="EMBL" id="NGJY01000004">
    <property type="protein sequence ID" value="RSU01942.1"/>
    <property type="molecule type" value="Genomic_DNA"/>
</dbReference>
<dbReference type="RefSeq" id="WP_126832324.1">
    <property type="nucleotide sequence ID" value="NZ_CBCRYB010000005.1"/>
</dbReference>
<organism evidence="1 2">
    <name type="scientific">Vagococcus fessus</name>
    <dbReference type="NCBI Taxonomy" id="120370"/>
    <lineage>
        <taxon>Bacteria</taxon>
        <taxon>Bacillati</taxon>
        <taxon>Bacillota</taxon>
        <taxon>Bacilli</taxon>
        <taxon>Lactobacillales</taxon>
        <taxon>Enterococcaceae</taxon>
        <taxon>Vagococcus</taxon>
    </lineage>
</organism>
<reference evidence="1 2" key="1">
    <citation type="submission" date="2017-05" db="EMBL/GenBank/DDBJ databases">
        <title>Vagococcus spp. assemblies.</title>
        <authorList>
            <person name="Gulvik C.A."/>
        </authorList>
    </citation>
    <scope>NUCLEOTIDE SEQUENCE [LARGE SCALE GENOMIC DNA]</scope>
    <source>
        <strain evidence="1 2">CCUG 41755</strain>
    </source>
</reference>
<protein>
    <submittedName>
        <fullName evidence="1">Uncharacterized protein</fullName>
    </submittedName>
</protein>
<gene>
    <name evidence="1" type="ORF">CBF31_09245</name>
</gene>
<evidence type="ECO:0000313" key="2">
    <source>
        <dbReference type="Proteomes" id="UP000287101"/>
    </source>
</evidence>